<evidence type="ECO:0000313" key="11">
    <source>
        <dbReference type="Proteomes" id="UP000268094"/>
    </source>
</evidence>
<dbReference type="SMART" id="SM00387">
    <property type="entry name" value="HATPase_c"/>
    <property type="match status" value="1"/>
</dbReference>
<feature type="domain" description="PAS" evidence="8">
    <location>
        <begin position="182"/>
        <end position="252"/>
    </location>
</feature>
<keyword evidence="5 10" id="KW-0418">Kinase</keyword>
<evidence type="ECO:0000256" key="3">
    <source>
        <dbReference type="ARBA" id="ARBA00022553"/>
    </source>
</evidence>
<dbReference type="SMART" id="SM00388">
    <property type="entry name" value="HisKA"/>
    <property type="match status" value="1"/>
</dbReference>
<dbReference type="InterPro" id="IPR001610">
    <property type="entry name" value="PAC"/>
</dbReference>
<comment type="catalytic activity">
    <reaction evidence="1">
        <text>ATP + protein L-histidine = ADP + protein N-phospho-L-histidine.</text>
        <dbReference type="EC" id="2.7.13.3"/>
    </reaction>
</comment>
<dbReference type="CDD" id="cd00130">
    <property type="entry name" value="PAS"/>
    <property type="match status" value="2"/>
</dbReference>
<dbReference type="InterPro" id="IPR013656">
    <property type="entry name" value="PAS_4"/>
</dbReference>
<dbReference type="PROSITE" id="PS50109">
    <property type="entry name" value="HIS_KIN"/>
    <property type="match status" value="1"/>
</dbReference>
<evidence type="ECO:0000256" key="6">
    <source>
        <dbReference type="SAM" id="MobiDB-lite"/>
    </source>
</evidence>
<dbReference type="Pfam" id="PF00512">
    <property type="entry name" value="HisKA"/>
    <property type="match status" value="1"/>
</dbReference>
<dbReference type="InterPro" id="IPR036890">
    <property type="entry name" value="HATPase_C_sf"/>
</dbReference>
<dbReference type="EC" id="2.7.13.3" evidence="2"/>
<feature type="domain" description="PAC" evidence="9">
    <location>
        <begin position="255"/>
        <end position="307"/>
    </location>
</feature>
<keyword evidence="4" id="KW-0808">Transferase</keyword>
<evidence type="ECO:0000256" key="2">
    <source>
        <dbReference type="ARBA" id="ARBA00012438"/>
    </source>
</evidence>
<dbReference type="FunFam" id="3.30.450.20:FF:000099">
    <property type="entry name" value="Sensory box sensor histidine kinase"/>
    <property type="match status" value="1"/>
</dbReference>
<dbReference type="InterPro" id="IPR004358">
    <property type="entry name" value="Sig_transdc_His_kin-like_C"/>
</dbReference>
<dbReference type="InterPro" id="IPR003594">
    <property type="entry name" value="HATPase_dom"/>
</dbReference>
<evidence type="ECO:0000259" key="9">
    <source>
        <dbReference type="PROSITE" id="PS50113"/>
    </source>
</evidence>
<proteinExistence type="predicted"/>
<name>A0A3A8IDG9_9BACT</name>
<dbReference type="Pfam" id="PF08448">
    <property type="entry name" value="PAS_4"/>
    <property type="match status" value="3"/>
</dbReference>
<reference evidence="11" key="1">
    <citation type="submission" date="2018-09" db="EMBL/GenBank/DDBJ databases">
        <authorList>
            <person name="Livingstone P.G."/>
            <person name="Whitworth D.E."/>
        </authorList>
    </citation>
    <scope>NUCLEOTIDE SEQUENCE [LARGE SCALE GENOMIC DNA]</scope>
    <source>
        <strain evidence="11">CA054A</strain>
    </source>
</reference>
<dbReference type="InterPro" id="IPR052162">
    <property type="entry name" value="Sensor_kinase/Photoreceptor"/>
</dbReference>
<organism evidence="10 11">
    <name type="scientific">Corallococcus terminator</name>
    <dbReference type="NCBI Taxonomy" id="2316733"/>
    <lineage>
        <taxon>Bacteria</taxon>
        <taxon>Pseudomonadati</taxon>
        <taxon>Myxococcota</taxon>
        <taxon>Myxococcia</taxon>
        <taxon>Myxococcales</taxon>
        <taxon>Cystobacterineae</taxon>
        <taxon>Myxococcaceae</taxon>
        <taxon>Corallococcus</taxon>
    </lineage>
</organism>
<feature type="domain" description="PAS" evidence="8">
    <location>
        <begin position="55"/>
        <end position="124"/>
    </location>
</feature>
<dbReference type="SMART" id="SM00086">
    <property type="entry name" value="PAC"/>
    <property type="match status" value="3"/>
</dbReference>
<comment type="caution">
    <text evidence="10">The sequence shown here is derived from an EMBL/GenBank/DDBJ whole genome shotgun (WGS) entry which is preliminary data.</text>
</comment>
<dbReference type="PRINTS" id="PR00344">
    <property type="entry name" value="BCTRLSENSOR"/>
</dbReference>
<evidence type="ECO:0000256" key="4">
    <source>
        <dbReference type="ARBA" id="ARBA00022679"/>
    </source>
</evidence>
<feature type="domain" description="PAC" evidence="9">
    <location>
        <begin position="379"/>
        <end position="436"/>
    </location>
</feature>
<dbReference type="NCBIfam" id="TIGR00229">
    <property type="entry name" value="sensory_box"/>
    <property type="match status" value="3"/>
</dbReference>
<dbReference type="InterPro" id="IPR003661">
    <property type="entry name" value="HisK_dim/P_dom"/>
</dbReference>
<dbReference type="Gene3D" id="1.10.287.130">
    <property type="match status" value="1"/>
</dbReference>
<keyword evidence="11" id="KW-1185">Reference proteome</keyword>
<dbReference type="InterPro" id="IPR005467">
    <property type="entry name" value="His_kinase_dom"/>
</dbReference>
<evidence type="ECO:0000256" key="5">
    <source>
        <dbReference type="ARBA" id="ARBA00022777"/>
    </source>
</evidence>
<evidence type="ECO:0000259" key="8">
    <source>
        <dbReference type="PROSITE" id="PS50112"/>
    </source>
</evidence>
<protein>
    <recommendedName>
        <fullName evidence="2">histidine kinase</fullName>
        <ecNumber evidence="2">2.7.13.3</ecNumber>
    </recommendedName>
</protein>
<evidence type="ECO:0000259" key="7">
    <source>
        <dbReference type="PROSITE" id="PS50109"/>
    </source>
</evidence>
<dbReference type="SUPFAM" id="SSF55785">
    <property type="entry name" value="PYP-like sensor domain (PAS domain)"/>
    <property type="match status" value="4"/>
</dbReference>
<dbReference type="Pfam" id="PF02518">
    <property type="entry name" value="HATPase_c"/>
    <property type="match status" value="1"/>
</dbReference>
<sequence>MHTLQFRPLQRWEAASRGPASPLARKGPWAREARVESPSASFDSAANAGMTEAQSRLLLETLVACTPVGLAVVDLEQRFVQVNEALAEMNGIPRAAHLGRKVQELLPDLWAILRPQYQHIMDGGEARTFELSGATPKAAGVERHFLTSYYPMRTPSGVLLGIGIIVVEVTEQRRAHDALQASEERYRSLVEAMAQPVWTTNKRGEVIEPAPRWLAFTGQTHEEHLGLGWLAAIHPEDRKRVVRGWVDSLRTRASYRGEFRLKFHTGGYRDVVGRAVPVFNKEGDIREWVSTAEDVTDRRQAEAQVENERARLHSVLMSAPASIAILSGPEQRFTLVNPLYRRLSGGMDLTGKSLRELAPAGDEYSELLERAFTTGEEQTQKEVPIATDLNGTRKGVPRRFDIVYQPMRDVNGRVDSVLSFAVDVTDKVAAREKLEEWAASLRNQQQWLEAVLDRTPVALILMEPRTGRALFSNQAARQMAGSDVPEGLQLERYADTHLFTDEAGRRLRSDMVPGVRAARGEPVHASPVVWHTPTGRYSLLVEAAPLPAQHGRPAAVLLALQDVSELRKTQAQLQHAVSLRDEFLTVASHELKTPLTPLQLKLQSLVRDAQTADSLESLRERVVRTSESVSGQIRKMTTLINDLLEVTQLTGPAAPLRLEPVDLGSVVQEVVERFQPQAAKAGCDLRLQALPGVVGQWDRHRLEQVTTSLISNALKYGAGLPVTVTVERAQGMARLRVKDEGIGIAPESLQAIFDKFTRAVSTRHYGGLGLGLFITRQIVEAHQGTLRAESQPGQGASFIMELPLGARNTRTP</sequence>
<evidence type="ECO:0000256" key="1">
    <source>
        <dbReference type="ARBA" id="ARBA00000085"/>
    </source>
</evidence>
<keyword evidence="3" id="KW-0597">Phosphoprotein</keyword>
<dbReference type="GO" id="GO:0000155">
    <property type="term" value="F:phosphorelay sensor kinase activity"/>
    <property type="evidence" value="ECO:0007669"/>
    <property type="project" value="InterPro"/>
</dbReference>
<dbReference type="Gene3D" id="3.30.450.20">
    <property type="entry name" value="PAS domain"/>
    <property type="match status" value="4"/>
</dbReference>
<dbReference type="InterPro" id="IPR000014">
    <property type="entry name" value="PAS"/>
</dbReference>
<dbReference type="SUPFAM" id="SSF47384">
    <property type="entry name" value="Homodimeric domain of signal transducing histidine kinase"/>
    <property type="match status" value="1"/>
</dbReference>
<accession>A0A3A8IDG9</accession>
<dbReference type="InterPro" id="IPR035965">
    <property type="entry name" value="PAS-like_dom_sf"/>
</dbReference>
<dbReference type="InterPro" id="IPR013655">
    <property type="entry name" value="PAS_fold_3"/>
</dbReference>
<feature type="region of interest" description="Disordered" evidence="6">
    <location>
        <begin position="15"/>
        <end position="46"/>
    </location>
</feature>
<dbReference type="PROSITE" id="PS50113">
    <property type="entry name" value="PAC"/>
    <property type="match status" value="2"/>
</dbReference>
<dbReference type="InterPro" id="IPR036097">
    <property type="entry name" value="HisK_dim/P_sf"/>
</dbReference>
<dbReference type="PROSITE" id="PS50112">
    <property type="entry name" value="PAS"/>
    <property type="match status" value="2"/>
</dbReference>
<gene>
    <name evidence="10" type="ORF">D7V88_26155</name>
</gene>
<dbReference type="Gene3D" id="3.30.565.10">
    <property type="entry name" value="Histidine kinase-like ATPase, C-terminal domain"/>
    <property type="match status" value="1"/>
</dbReference>
<dbReference type="SMART" id="SM00091">
    <property type="entry name" value="PAS"/>
    <property type="match status" value="4"/>
</dbReference>
<dbReference type="EMBL" id="RAVZ01000208">
    <property type="protein sequence ID" value="RKG81527.1"/>
    <property type="molecule type" value="Genomic_DNA"/>
</dbReference>
<dbReference type="PANTHER" id="PTHR43304">
    <property type="entry name" value="PHYTOCHROME-LIKE PROTEIN CPH1"/>
    <property type="match status" value="1"/>
</dbReference>
<dbReference type="Proteomes" id="UP000268094">
    <property type="component" value="Unassembled WGS sequence"/>
</dbReference>
<feature type="domain" description="Histidine kinase" evidence="7">
    <location>
        <begin position="586"/>
        <end position="806"/>
    </location>
</feature>
<dbReference type="FunFam" id="3.30.565.10:FF:000006">
    <property type="entry name" value="Sensor histidine kinase WalK"/>
    <property type="match status" value="1"/>
</dbReference>
<dbReference type="SUPFAM" id="SSF55874">
    <property type="entry name" value="ATPase domain of HSP90 chaperone/DNA topoisomerase II/histidine kinase"/>
    <property type="match status" value="1"/>
</dbReference>
<dbReference type="AlphaFoldDB" id="A0A3A8IDG9"/>
<dbReference type="PANTHER" id="PTHR43304:SF1">
    <property type="entry name" value="PAC DOMAIN-CONTAINING PROTEIN"/>
    <property type="match status" value="1"/>
</dbReference>
<dbReference type="CDD" id="cd00082">
    <property type="entry name" value="HisKA"/>
    <property type="match status" value="1"/>
</dbReference>
<dbReference type="InterPro" id="IPR000700">
    <property type="entry name" value="PAS-assoc_C"/>
</dbReference>
<evidence type="ECO:0000313" key="10">
    <source>
        <dbReference type="EMBL" id="RKG81527.1"/>
    </source>
</evidence>
<dbReference type="Pfam" id="PF08447">
    <property type="entry name" value="PAS_3"/>
    <property type="match status" value="1"/>
</dbReference>